<feature type="signal peptide" evidence="3">
    <location>
        <begin position="1"/>
        <end position="21"/>
    </location>
</feature>
<evidence type="ECO:0000313" key="6">
    <source>
        <dbReference type="Proteomes" id="UP000027265"/>
    </source>
</evidence>
<feature type="chain" id="PRO_5005103745" description="Carboxylic ester hydrolase" evidence="3">
    <location>
        <begin position="22"/>
        <end position="544"/>
    </location>
</feature>
<dbReference type="InterPro" id="IPR002018">
    <property type="entry name" value="CarbesteraseB"/>
</dbReference>
<dbReference type="Gene3D" id="3.40.50.1820">
    <property type="entry name" value="alpha/beta hydrolase"/>
    <property type="match status" value="1"/>
</dbReference>
<dbReference type="GO" id="GO:0016787">
    <property type="term" value="F:hydrolase activity"/>
    <property type="evidence" value="ECO:0007669"/>
    <property type="project" value="UniProtKB-KW"/>
</dbReference>
<dbReference type="PROSITE" id="PS00122">
    <property type="entry name" value="CARBOXYLESTERASE_B_1"/>
    <property type="match status" value="1"/>
</dbReference>
<comment type="similarity">
    <text evidence="1 3">Belongs to the type-B carboxylesterase/lipase family.</text>
</comment>
<keyword evidence="2 3" id="KW-0378">Hydrolase</keyword>
<name>A0A067PYU9_9AGAM</name>
<dbReference type="EMBL" id="KL197716">
    <property type="protein sequence ID" value="KDQ59070.1"/>
    <property type="molecule type" value="Genomic_DNA"/>
</dbReference>
<dbReference type="OrthoDB" id="408631at2759"/>
<dbReference type="PROSITE" id="PS00941">
    <property type="entry name" value="CARBOXYLESTERASE_B_2"/>
    <property type="match status" value="1"/>
</dbReference>
<evidence type="ECO:0000256" key="3">
    <source>
        <dbReference type="RuleBase" id="RU361235"/>
    </source>
</evidence>
<accession>A0A067PYU9</accession>
<dbReference type="STRING" id="933084.A0A067PYU9"/>
<dbReference type="InterPro" id="IPR019819">
    <property type="entry name" value="Carboxylesterase_B_CS"/>
</dbReference>
<dbReference type="InterPro" id="IPR050309">
    <property type="entry name" value="Type-B_Carboxylest/Lipase"/>
</dbReference>
<organism evidence="5 6">
    <name type="scientific">Jaapia argillacea MUCL 33604</name>
    <dbReference type="NCBI Taxonomy" id="933084"/>
    <lineage>
        <taxon>Eukaryota</taxon>
        <taxon>Fungi</taxon>
        <taxon>Dikarya</taxon>
        <taxon>Basidiomycota</taxon>
        <taxon>Agaricomycotina</taxon>
        <taxon>Agaricomycetes</taxon>
        <taxon>Agaricomycetidae</taxon>
        <taxon>Jaapiales</taxon>
        <taxon>Jaapiaceae</taxon>
        <taxon>Jaapia</taxon>
    </lineage>
</organism>
<feature type="domain" description="Carboxylesterase type B" evidence="4">
    <location>
        <begin position="32"/>
        <end position="518"/>
    </location>
</feature>
<keyword evidence="6" id="KW-1185">Reference proteome</keyword>
<dbReference type="EC" id="3.1.1.-" evidence="3"/>
<evidence type="ECO:0000259" key="4">
    <source>
        <dbReference type="Pfam" id="PF00135"/>
    </source>
</evidence>
<evidence type="ECO:0000256" key="1">
    <source>
        <dbReference type="ARBA" id="ARBA00005964"/>
    </source>
</evidence>
<gene>
    <name evidence="5" type="ORF">JAAARDRAFT_192622</name>
</gene>
<keyword evidence="3" id="KW-0732">Signal</keyword>
<dbReference type="PANTHER" id="PTHR11559">
    <property type="entry name" value="CARBOXYLESTERASE"/>
    <property type="match status" value="1"/>
</dbReference>
<reference evidence="6" key="1">
    <citation type="journal article" date="2014" name="Proc. Natl. Acad. Sci. U.S.A.">
        <title>Extensive sampling of basidiomycete genomes demonstrates inadequacy of the white-rot/brown-rot paradigm for wood decay fungi.</title>
        <authorList>
            <person name="Riley R."/>
            <person name="Salamov A.A."/>
            <person name="Brown D.W."/>
            <person name="Nagy L.G."/>
            <person name="Floudas D."/>
            <person name="Held B.W."/>
            <person name="Levasseur A."/>
            <person name="Lombard V."/>
            <person name="Morin E."/>
            <person name="Otillar R."/>
            <person name="Lindquist E.A."/>
            <person name="Sun H."/>
            <person name="LaButti K.M."/>
            <person name="Schmutz J."/>
            <person name="Jabbour D."/>
            <person name="Luo H."/>
            <person name="Baker S.E."/>
            <person name="Pisabarro A.G."/>
            <person name="Walton J.D."/>
            <person name="Blanchette R.A."/>
            <person name="Henrissat B."/>
            <person name="Martin F."/>
            <person name="Cullen D."/>
            <person name="Hibbett D.S."/>
            <person name="Grigoriev I.V."/>
        </authorList>
    </citation>
    <scope>NUCLEOTIDE SEQUENCE [LARGE SCALE GENOMIC DNA]</scope>
    <source>
        <strain evidence="6">MUCL 33604</strain>
    </source>
</reference>
<dbReference type="Pfam" id="PF00135">
    <property type="entry name" value="COesterase"/>
    <property type="match status" value="1"/>
</dbReference>
<evidence type="ECO:0000256" key="2">
    <source>
        <dbReference type="ARBA" id="ARBA00022801"/>
    </source>
</evidence>
<dbReference type="AlphaFoldDB" id="A0A067PYU9"/>
<protein>
    <recommendedName>
        <fullName evidence="3">Carboxylic ester hydrolase</fullName>
        <ecNumber evidence="3">3.1.1.-</ecNumber>
    </recommendedName>
</protein>
<dbReference type="HOGENOM" id="CLU_006586_10_6_1"/>
<dbReference type="InterPro" id="IPR029058">
    <property type="entry name" value="AB_hydrolase_fold"/>
</dbReference>
<evidence type="ECO:0000313" key="5">
    <source>
        <dbReference type="EMBL" id="KDQ59070.1"/>
    </source>
</evidence>
<dbReference type="ESTHER" id="9homo-a0a067pyu9">
    <property type="family name" value="Fungal_carboxylesterase_lipase"/>
</dbReference>
<sequence length="544" mass="58814">MAISIRLALALALATLGTTYASPLESRSSSLEVSLTSGVFSGFSTENGTEGWLGIPFAQPPIGSLRFKAPVAIVEPASGVQNASKFGNACPQAPSTSLGAPMSEDCLYLNVWRPANTDPTAKLPVLVWYYGGGFMAASSPSFDPTRIIQRSVADGKPIIFVSANYRVNTFGFLASASVPPEDLNAGFWDLRASLSFVQDNVASFGGDPEKVTVWGQSAGAGAVESLFLYPANRTLFRAGIWDSATGPYKSSPYAFQYDEPGKPYARLLAATGCAPGPSSFTCLQQVPYETLLNLTNTMSAATLNSQLWQPAVGPPGSFIPLRASEVVASGNYLHLPIIAGTNLNEGTIFSTSLLGRNLSGAAETTAFNTYIGNLILDNRTLTPDVLGEIDVLYPANDSTAGGPWHTGDSLFDRAEWWYTDNMFLSPRRRFFESAAAYQPLYGYFFREFIPGNNVTLGVYHASELPLLFGPVPNPIEDDFANIMLDFYINFINDLTPGDPWPQYTATNQTILQLLRDNVTAIPDDFNLIKTTFANSLEVLNEFEK</sequence>
<dbReference type="Proteomes" id="UP000027265">
    <property type="component" value="Unassembled WGS sequence"/>
</dbReference>
<dbReference type="InterPro" id="IPR019826">
    <property type="entry name" value="Carboxylesterase_B_AS"/>
</dbReference>
<dbReference type="InParanoid" id="A0A067PYU9"/>
<dbReference type="SUPFAM" id="SSF53474">
    <property type="entry name" value="alpha/beta-Hydrolases"/>
    <property type="match status" value="1"/>
</dbReference>
<proteinExistence type="inferred from homology"/>